<dbReference type="InterPro" id="IPR006913">
    <property type="entry name" value="CENP-V/GFA"/>
</dbReference>
<comment type="similarity">
    <text evidence="1">Belongs to the Gfa family.</text>
</comment>
<dbReference type="PANTHER" id="PTHR28620:SF1">
    <property type="entry name" value="CENP-V_GFA DOMAIN-CONTAINING PROTEIN"/>
    <property type="match status" value="1"/>
</dbReference>
<dbReference type="InterPro" id="IPR052355">
    <property type="entry name" value="CENP-V-like"/>
</dbReference>
<evidence type="ECO:0000256" key="3">
    <source>
        <dbReference type="ARBA" id="ARBA00022833"/>
    </source>
</evidence>
<dbReference type="GO" id="GO:0016846">
    <property type="term" value="F:carbon-sulfur lyase activity"/>
    <property type="evidence" value="ECO:0007669"/>
    <property type="project" value="InterPro"/>
</dbReference>
<dbReference type="EMBL" id="MU839854">
    <property type="protein sequence ID" value="KAK1749631.1"/>
    <property type="molecule type" value="Genomic_DNA"/>
</dbReference>
<dbReference type="SUPFAM" id="SSF51316">
    <property type="entry name" value="Mss4-like"/>
    <property type="match status" value="2"/>
</dbReference>
<keyword evidence="6" id="KW-1185">Reference proteome</keyword>
<evidence type="ECO:0000256" key="1">
    <source>
        <dbReference type="ARBA" id="ARBA00005495"/>
    </source>
</evidence>
<reference evidence="5" key="1">
    <citation type="submission" date="2023-06" db="EMBL/GenBank/DDBJ databases">
        <title>Genome-scale phylogeny and comparative genomics of the fungal order Sordariales.</title>
        <authorList>
            <consortium name="Lawrence Berkeley National Laboratory"/>
            <person name="Hensen N."/>
            <person name="Bonometti L."/>
            <person name="Westerberg I."/>
            <person name="Brannstrom I.O."/>
            <person name="Guillou S."/>
            <person name="Cros-Aarteil S."/>
            <person name="Calhoun S."/>
            <person name="Haridas S."/>
            <person name="Kuo A."/>
            <person name="Mondo S."/>
            <person name="Pangilinan J."/>
            <person name="Riley R."/>
            <person name="Labutti K."/>
            <person name="Andreopoulos B."/>
            <person name="Lipzen A."/>
            <person name="Chen C."/>
            <person name="Yanf M."/>
            <person name="Daum C."/>
            <person name="Ng V."/>
            <person name="Clum A."/>
            <person name="Steindorff A."/>
            <person name="Ohm R."/>
            <person name="Martin F."/>
            <person name="Silar P."/>
            <person name="Natvig D."/>
            <person name="Lalanne C."/>
            <person name="Gautier V."/>
            <person name="Ament-Velasquez S.L."/>
            <person name="Kruys A."/>
            <person name="Hutchinson M.I."/>
            <person name="Powell A.J."/>
            <person name="Barry K."/>
            <person name="Miller A.N."/>
            <person name="Grigoriev I.V."/>
            <person name="Debuchy R."/>
            <person name="Gladieux P."/>
            <person name="Thoren M.H."/>
            <person name="Johannesson H."/>
        </authorList>
    </citation>
    <scope>NUCLEOTIDE SEQUENCE</scope>
    <source>
        <strain evidence="5">PSN4</strain>
    </source>
</reference>
<feature type="domain" description="CENP-V/GFA" evidence="4">
    <location>
        <begin position="148"/>
        <end position="260"/>
    </location>
</feature>
<evidence type="ECO:0000313" key="5">
    <source>
        <dbReference type="EMBL" id="KAK1749631.1"/>
    </source>
</evidence>
<evidence type="ECO:0000259" key="4">
    <source>
        <dbReference type="PROSITE" id="PS51891"/>
    </source>
</evidence>
<keyword evidence="2" id="KW-0479">Metal-binding</keyword>
<dbReference type="AlphaFoldDB" id="A0AAJ0B589"/>
<organism evidence="5 6">
    <name type="scientific">Echria macrotheca</name>
    <dbReference type="NCBI Taxonomy" id="438768"/>
    <lineage>
        <taxon>Eukaryota</taxon>
        <taxon>Fungi</taxon>
        <taxon>Dikarya</taxon>
        <taxon>Ascomycota</taxon>
        <taxon>Pezizomycotina</taxon>
        <taxon>Sordariomycetes</taxon>
        <taxon>Sordariomycetidae</taxon>
        <taxon>Sordariales</taxon>
        <taxon>Schizotheciaceae</taxon>
        <taxon>Echria</taxon>
    </lineage>
</organism>
<dbReference type="Gene3D" id="2.170.150.70">
    <property type="match status" value="2"/>
</dbReference>
<keyword evidence="3" id="KW-0862">Zinc</keyword>
<gene>
    <name evidence="5" type="ORF">QBC47DRAFT_395546</name>
</gene>
<evidence type="ECO:0000313" key="6">
    <source>
        <dbReference type="Proteomes" id="UP001239445"/>
    </source>
</evidence>
<proteinExistence type="inferred from homology"/>
<feature type="domain" description="CENP-V/GFA" evidence="4">
    <location>
        <begin position="10"/>
        <end position="125"/>
    </location>
</feature>
<dbReference type="InterPro" id="IPR011057">
    <property type="entry name" value="Mss4-like_sf"/>
</dbReference>
<comment type="caution">
    <text evidence="5">The sequence shown here is derived from an EMBL/GenBank/DDBJ whole genome shotgun (WGS) entry which is preliminary data.</text>
</comment>
<dbReference type="PROSITE" id="PS51891">
    <property type="entry name" value="CENP_V_GFA"/>
    <property type="match status" value="2"/>
</dbReference>
<accession>A0AAJ0B589</accession>
<evidence type="ECO:0000256" key="2">
    <source>
        <dbReference type="ARBA" id="ARBA00022723"/>
    </source>
</evidence>
<sequence>MAQKLPLKTYRGNCHCSAFVYTFEAPEIKTVHECNCSICYKKGYLWVRPSPDTFVVVQGSEEALTTYTFSTGTTLHKFCPTCATPLMGVKTATPPEMRRLVNAHAIQGINTRELQRLPFNGAALEPSYASPRHSGEEPSAVIENASLYYGSCHCGAVTLAFKSQLLDKNYPGAVSECNCSSCERNASIWVYPKREQVVIRGEENMGKYYFGTKSIAKTFCKKCGINLTNAAAELDEGEIAALDGNFRGLHALAKSLTPFNLRVLNGFHISEVKDVVQRVSGPEDGVPYVSP</sequence>
<dbReference type="Pfam" id="PF04828">
    <property type="entry name" value="GFA"/>
    <property type="match status" value="2"/>
</dbReference>
<dbReference type="Proteomes" id="UP001239445">
    <property type="component" value="Unassembled WGS sequence"/>
</dbReference>
<dbReference type="PANTHER" id="PTHR28620">
    <property type="entry name" value="CENTROMERE PROTEIN V"/>
    <property type="match status" value="1"/>
</dbReference>
<dbReference type="GO" id="GO:0046872">
    <property type="term" value="F:metal ion binding"/>
    <property type="evidence" value="ECO:0007669"/>
    <property type="project" value="UniProtKB-KW"/>
</dbReference>
<name>A0AAJ0B589_9PEZI</name>
<protein>
    <submittedName>
        <fullName evidence="5">Glutathione-dependent formaldehyde-activating enzyme</fullName>
    </submittedName>
</protein>